<dbReference type="OrthoDB" id="6017905at2"/>
<dbReference type="AlphaFoldDB" id="A0A845ECA7"/>
<feature type="transmembrane region" description="Helical" evidence="6">
    <location>
        <begin position="146"/>
        <end position="169"/>
    </location>
</feature>
<feature type="transmembrane region" description="Helical" evidence="6">
    <location>
        <begin position="39"/>
        <end position="58"/>
    </location>
</feature>
<sequence length="470" mass="54282">MKNDLIKKFFSFSYGSWIGLFIGLITTVVTTRILTPEELGKASMFTLLITVSMIISTFGTDQAFIRFYYEEDENNRGKLLYSSLKIPVLITLLLSLIILFYHESITYYLFNESSMLLTISVIIGVIFQTLNRFGKLVIRMQQKANWYSLIEIISKVLPLLFIVIFSIYLGSDYKIMIYSLILTLVISFFIQASLGKKLWKVKHQSYSSTKYKPIDIIKYGSPFVFTVLITWLFQSFDRIAIKQWNSFEELGIYTAAYKIVGLIVALQAAFSSFWTPVSFERYKKFPEDTKFYSEIMKIITFLMSILAVLTILSKDLFVLLLGNDYQSSSLVIPFLIFMPIFYTISEITVVGINFMKKTMWHVPIAIVSCFINIIGNWMLVPKHGAIGAAIATAISYLFFFILRTHISMKMFPVNYELKKFYFVILSVLTFALISLIKVPDIMLHIIGIFIIGVIIFIYYKDLKVFLKNKN</sequence>
<gene>
    <name evidence="7" type="ORF">GLV98_07635</name>
</gene>
<feature type="transmembrane region" description="Helical" evidence="6">
    <location>
        <begin position="418"/>
        <end position="435"/>
    </location>
</feature>
<feature type="transmembrane region" description="Helical" evidence="6">
    <location>
        <begin position="332"/>
        <end position="352"/>
    </location>
</feature>
<dbReference type="PANTHER" id="PTHR30250:SF11">
    <property type="entry name" value="O-ANTIGEN TRANSPORTER-RELATED"/>
    <property type="match status" value="1"/>
</dbReference>
<accession>A0A845ECA7</accession>
<dbReference type="InterPro" id="IPR002797">
    <property type="entry name" value="Polysacc_synth"/>
</dbReference>
<evidence type="ECO:0000256" key="5">
    <source>
        <dbReference type="ARBA" id="ARBA00023136"/>
    </source>
</evidence>
<dbReference type="EMBL" id="WMEZ01000002">
    <property type="protein sequence ID" value="MYL49351.1"/>
    <property type="molecule type" value="Genomic_DNA"/>
</dbReference>
<name>A0A845ECA7_9BACI</name>
<keyword evidence="2" id="KW-1003">Cell membrane</keyword>
<feature type="transmembrane region" description="Helical" evidence="6">
    <location>
        <begin position="256"/>
        <end position="277"/>
    </location>
</feature>
<feature type="transmembrane region" description="Helical" evidence="6">
    <location>
        <begin position="298"/>
        <end position="320"/>
    </location>
</feature>
<protein>
    <submittedName>
        <fullName evidence="7">Oligosaccharide flippase family protein</fullName>
    </submittedName>
</protein>
<comment type="caution">
    <text evidence="7">The sequence shown here is derived from an EMBL/GenBank/DDBJ whole genome shotgun (WGS) entry which is preliminary data.</text>
</comment>
<evidence type="ECO:0000256" key="4">
    <source>
        <dbReference type="ARBA" id="ARBA00022989"/>
    </source>
</evidence>
<evidence type="ECO:0000256" key="1">
    <source>
        <dbReference type="ARBA" id="ARBA00004651"/>
    </source>
</evidence>
<feature type="transmembrane region" description="Helical" evidence="6">
    <location>
        <begin position="12"/>
        <end position="33"/>
    </location>
</feature>
<evidence type="ECO:0000256" key="2">
    <source>
        <dbReference type="ARBA" id="ARBA00022475"/>
    </source>
</evidence>
<organism evidence="7 8">
    <name type="scientific">Halobacillus litoralis</name>
    <dbReference type="NCBI Taxonomy" id="45668"/>
    <lineage>
        <taxon>Bacteria</taxon>
        <taxon>Bacillati</taxon>
        <taxon>Bacillota</taxon>
        <taxon>Bacilli</taxon>
        <taxon>Bacillales</taxon>
        <taxon>Bacillaceae</taxon>
        <taxon>Halobacillus</taxon>
    </lineage>
</organism>
<proteinExistence type="predicted"/>
<feature type="transmembrane region" description="Helical" evidence="6">
    <location>
        <begin position="175"/>
        <end position="195"/>
    </location>
</feature>
<evidence type="ECO:0000256" key="3">
    <source>
        <dbReference type="ARBA" id="ARBA00022692"/>
    </source>
</evidence>
<evidence type="ECO:0000313" key="7">
    <source>
        <dbReference type="EMBL" id="MYL49351.1"/>
    </source>
</evidence>
<feature type="transmembrane region" description="Helical" evidence="6">
    <location>
        <begin position="79"/>
        <end position="102"/>
    </location>
</feature>
<feature type="transmembrane region" description="Helical" evidence="6">
    <location>
        <begin position="216"/>
        <end position="236"/>
    </location>
</feature>
<dbReference type="GO" id="GO:0005886">
    <property type="term" value="C:plasma membrane"/>
    <property type="evidence" value="ECO:0007669"/>
    <property type="project" value="UniProtKB-SubCell"/>
</dbReference>
<dbReference type="InterPro" id="IPR050833">
    <property type="entry name" value="Poly_Biosynth_Transport"/>
</dbReference>
<keyword evidence="5 6" id="KW-0472">Membrane</keyword>
<dbReference type="RefSeq" id="WP_160913705.1">
    <property type="nucleotide sequence ID" value="NZ_WMEZ01000002.1"/>
</dbReference>
<feature type="transmembrane region" description="Helical" evidence="6">
    <location>
        <begin position="385"/>
        <end position="406"/>
    </location>
</feature>
<feature type="transmembrane region" description="Helical" evidence="6">
    <location>
        <begin position="359"/>
        <end position="379"/>
    </location>
</feature>
<evidence type="ECO:0000256" key="6">
    <source>
        <dbReference type="SAM" id="Phobius"/>
    </source>
</evidence>
<keyword evidence="3 6" id="KW-0812">Transmembrane</keyword>
<dbReference type="Pfam" id="PF01943">
    <property type="entry name" value="Polysacc_synt"/>
    <property type="match status" value="1"/>
</dbReference>
<dbReference type="Proteomes" id="UP000447393">
    <property type="component" value="Unassembled WGS sequence"/>
</dbReference>
<comment type="subcellular location">
    <subcellularLocation>
        <location evidence="1">Cell membrane</location>
        <topology evidence="1">Multi-pass membrane protein</topology>
    </subcellularLocation>
</comment>
<keyword evidence="4 6" id="KW-1133">Transmembrane helix</keyword>
<feature type="transmembrane region" description="Helical" evidence="6">
    <location>
        <begin position="441"/>
        <end position="459"/>
    </location>
</feature>
<reference evidence="7 8" key="1">
    <citation type="submission" date="2019-11" db="EMBL/GenBank/DDBJ databases">
        <title>Genome sequences of 17 halophilic strains isolated from different environments.</title>
        <authorList>
            <person name="Furrow R.E."/>
        </authorList>
    </citation>
    <scope>NUCLEOTIDE SEQUENCE [LARGE SCALE GENOMIC DNA]</scope>
    <source>
        <strain evidence="7 8">22505_10_Sand</strain>
    </source>
</reference>
<feature type="transmembrane region" description="Helical" evidence="6">
    <location>
        <begin position="114"/>
        <end position="134"/>
    </location>
</feature>
<dbReference type="PANTHER" id="PTHR30250">
    <property type="entry name" value="PST FAMILY PREDICTED COLANIC ACID TRANSPORTER"/>
    <property type="match status" value="1"/>
</dbReference>
<evidence type="ECO:0000313" key="8">
    <source>
        <dbReference type="Proteomes" id="UP000447393"/>
    </source>
</evidence>